<evidence type="ECO:0000313" key="2">
    <source>
        <dbReference type="EMBL" id="VDM03510.1"/>
    </source>
</evidence>
<keyword evidence="1" id="KW-0812">Transmembrane</keyword>
<keyword evidence="1" id="KW-0472">Membrane</keyword>
<sequence length="87" mass="8924">MLVETLTEVVMLVLFFCVLGGVGGGGVGGGVGDGRSVGGDGVRDGGGGRGISIAPSWTWSSYAYCESMLSMFIYTIGPSRWVNALTK</sequence>
<evidence type="ECO:0000313" key="4">
    <source>
        <dbReference type="WBParaSite" id="SSLN_0001777301-mRNA-1"/>
    </source>
</evidence>
<proteinExistence type="predicted"/>
<evidence type="ECO:0000313" key="3">
    <source>
        <dbReference type="Proteomes" id="UP000275846"/>
    </source>
</evidence>
<dbReference type="WBParaSite" id="SSLN_0001777301-mRNA-1">
    <property type="protein sequence ID" value="SSLN_0001777301-mRNA-1"/>
    <property type="gene ID" value="SSLN_0001777301"/>
</dbReference>
<feature type="transmembrane region" description="Helical" evidence="1">
    <location>
        <begin position="6"/>
        <end position="27"/>
    </location>
</feature>
<protein>
    <submittedName>
        <fullName evidence="4">Secreted protein</fullName>
    </submittedName>
</protein>
<reference evidence="2 3" key="2">
    <citation type="submission" date="2018-11" db="EMBL/GenBank/DDBJ databases">
        <authorList>
            <consortium name="Pathogen Informatics"/>
        </authorList>
    </citation>
    <scope>NUCLEOTIDE SEQUENCE [LARGE SCALE GENOMIC DNA]</scope>
    <source>
        <strain evidence="2 3">NST_G2</strain>
    </source>
</reference>
<dbReference type="AlphaFoldDB" id="A0A183TKX6"/>
<accession>A0A183TKX6</accession>
<organism evidence="4">
    <name type="scientific">Schistocephalus solidus</name>
    <name type="common">Tapeworm</name>
    <dbReference type="NCBI Taxonomy" id="70667"/>
    <lineage>
        <taxon>Eukaryota</taxon>
        <taxon>Metazoa</taxon>
        <taxon>Spiralia</taxon>
        <taxon>Lophotrochozoa</taxon>
        <taxon>Platyhelminthes</taxon>
        <taxon>Cestoda</taxon>
        <taxon>Eucestoda</taxon>
        <taxon>Diphyllobothriidea</taxon>
        <taxon>Diphyllobothriidae</taxon>
        <taxon>Schistocephalus</taxon>
    </lineage>
</organism>
<name>A0A183TKX6_SCHSO</name>
<dbReference type="EMBL" id="UYSU01042009">
    <property type="protein sequence ID" value="VDM03510.1"/>
    <property type="molecule type" value="Genomic_DNA"/>
</dbReference>
<reference evidence="4" key="1">
    <citation type="submission" date="2016-06" db="UniProtKB">
        <authorList>
            <consortium name="WormBaseParasite"/>
        </authorList>
    </citation>
    <scope>IDENTIFICATION</scope>
</reference>
<keyword evidence="1" id="KW-1133">Transmembrane helix</keyword>
<gene>
    <name evidence="2" type="ORF">SSLN_LOCUS17124</name>
</gene>
<keyword evidence="3" id="KW-1185">Reference proteome</keyword>
<evidence type="ECO:0000256" key="1">
    <source>
        <dbReference type="SAM" id="Phobius"/>
    </source>
</evidence>
<dbReference type="Proteomes" id="UP000275846">
    <property type="component" value="Unassembled WGS sequence"/>
</dbReference>